<reference evidence="9" key="1">
    <citation type="submission" date="2021-03" db="EMBL/GenBank/DDBJ databases">
        <authorList>
            <person name="Kim M.K."/>
        </authorList>
    </citation>
    <scope>NUCLEOTIDE SEQUENCE</scope>
    <source>
        <strain evidence="9">BT186</strain>
    </source>
</reference>
<dbReference type="Pfam" id="PF09721">
    <property type="entry name" value="Exosortase_EpsH"/>
    <property type="match status" value="1"/>
</dbReference>
<feature type="transmembrane region" description="Helical" evidence="8">
    <location>
        <begin position="7"/>
        <end position="25"/>
    </location>
</feature>
<evidence type="ECO:0000256" key="7">
    <source>
        <dbReference type="ARBA" id="ARBA00023136"/>
    </source>
</evidence>
<evidence type="ECO:0000256" key="3">
    <source>
        <dbReference type="ARBA" id="ARBA00022670"/>
    </source>
</evidence>
<dbReference type="GO" id="GO:0008233">
    <property type="term" value="F:peptidase activity"/>
    <property type="evidence" value="ECO:0007669"/>
    <property type="project" value="UniProtKB-KW"/>
</dbReference>
<proteinExistence type="predicted"/>
<evidence type="ECO:0000256" key="1">
    <source>
        <dbReference type="ARBA" id="ARBA00004651"/>
    </source>
</evidence>
<evidence type="ECO:0000256" key="4">
    <source>
        <dbReference type="ARBA" id="ARBA00022692"/>
    </source>
</evidence>
<dbReference type="Proteomes" id="UP000664144">
    <property type="component" value="Unassembled WGS sequence"/>
</dbReference>
<evidence type="ECO:0000256" key="8">
    <source>
        <dbReference type="SAM" id="Phobius"/>
    </source>
</evidence>
<dbReference type="InterPro" id="IPR026392">
    <property type="entry name" value="Exo/Archaeosortase_dom"/>
</dbReference>
<evidence type="ECO:0000256" key="2">
    <source>
        <dbReference type="ARBA" id="ARBA00022475"/>
    </source>
</evidence>
<dbReference type="NCBIfam" id="TIGR04178">
    <property type="entry name" value="exo_archaeo"/>
    <property type="match status" value="1"/>
</dbReference>
<evidence type="ECO:0000313" key="10">
    <source>
        <dbReference type="Proteomes" id="UP000664144"/>
    </source>
</evidence>
<keyword evidence="6 8" id="KW-1133">Transmembrane helix</keyword>
<comment type="subcellular location">
    <subcellularLocation>
        <location evidence="1">Cell membrane</location>
        <topology evidence="1">Multi-pass membrane protein</topology>
    </subcellularLocation>
</comment>
<organism evidence="9 10">
    <name type="scientific">Hymenobacter telluris</name>
    <dbReference type="NCBI Taxonomy" id="2816474"/>
    <lineage>
        <taxon>Bacteria</taxon>
        <taxon>Pseudomonadati</taxon>
        <taxon>Bacteroidota</taxon>
        <taxon>Cytophagia</taxon>
        <taxon>Cytophagales</taxon>
        <taxon>Hymenobacteraceae</taxon>
        <taxon>Hymenobacter</taxon>
    </lineage>
</organism>
<keyword evidence="7 8" id="KW-0472">Membrane</keyword>
<keyword evidence="2" id="KW-1003">Cell membrane</keyword>
<protein>
    <submittedName>
        <fullName evidence="9">Archaeosortase/exosortase family protein</fullName>
    </submittedName>
</protein>
<dbReference type="NCBIfam" id="NF046081">
    <property type="entry name" value="exosort_XrtX"/>
    <property type="match status" value="1"/>
</dbReference>
<feature type="transmembrane region" description="Helical" evidence="8">
    <location>
        <begin position="141"/>
        <end position="161"/>
    </location>
</feature>
<keyword evidence="4 8" id="KW-0812">Transmembrane</keyword>
<accession>A0A939EU13</accession>
<comment type="caution">
    <text evidence="9">The sequence shown here is derived from an EMBL/GenBank/DDBJ whole genome shotgun (WGS) entry which is preliminary data.</text>
</comment>
<keyword evidence="3" id="KW-0645">Protease</keyword>
<evidence type="ECO:0000256" key="5">
    <source>
        <dbReference type="ARBA" id="ARBA00022801"/>
    </source>
</evidence>
<name>A0A939EU13_9BACT</name>
<evidence type="ECO:0000256" key="6">
    <source>
        <dbReference type="ARBA" id="ARBA00022989"/>
    </source>
</evidence>
<keyword evidence="5" id="KW-0378">Hydrolase</keyword>
<feature type="transmembrane region" description="Helical" evidence="8">
    <location>
        <begin position="106"/>
        <end position="129"/>
    </location>
</feature>
<keyword evidence="10" id="KW-1185">Reference proteome</keyword>
<dbReference type="InterPro" id="IPR019127">
    <property type="entry name" value="Exosortase"/>
</dbReference>
<sequence length="179" mass="20128">MLTLHPLLRFALISVVLYLVWFFGYEHYLALDGRLDAVLTHNIAAVSAAILRLLGFPAAVSPAQANLILLANQPTVFIGAYCDGMVLYALFSGFVLAFPGGGWHKLWFIPLGVLLIYSVNILRIVALCLNHQYSHQTVDFNHHYTFTFIVYGFIFLLWIWWATRLATRNAASPVQHAHA</sequence>
<dbReference type="EMBL" id="JAFLQZ010000002">
    <property type="protein sequence ID" value="MBO0356961.1"/>
    <property type="molecule type" value="Genomic_DNA"/>
</dbReference>
<dbReference type="AlphaFoldDB" id="A0A939EU13"/>
<gene>
    <name evidence="9" type="ORF">J0X19_03300</name>
</gene>
<dbReference type="GO" id="GO:0006508">
    <property type="term" value="P:proteolysis"/>
    <property type="evidence" value="ECO:0007669"/>
    <property type="project" value="UniProtKB-KW"/>
</dbReference>
<evidence type="ECO:0000313" key="9">
    <source>
        <dbReference type="EMBL" id="MBO0356961.1"/>
    </source>
</evidence>
<feature type="transmembrane region" description="Helical" evidence="8">
    <location>
        <begin position="76"/>
        <end position="100"/>
    </location>
</feature>
<dbReference type="GO" id="GO:0005886">
    <property type="term" value="C:plasma membrane"/>
    <property type="evidence" value="ECO:0007669"/>
    <property type="project" value="UniProtKB-SubCell"/>
</dbReference>
<dbReference type="RefSeq" id="WP_206981082.1">
    <property type="nucleotide sequence ID" value="NZ_JAFLQZ010000002.1"/>
</dbReference>